<dbReference type="Pfam" id="PF06985">
    <property type="entry name" value="HET"/>
    <property type="match status" value="1"/>
</dbReference>
<dbReference type="Proteomes" id="UP000800200">
    <property type="component" value="Unassembled WGS sequence"/>
</dbReference>
<proteinExistence type="predicted"/>
<dbReference type="InterPro" id="IPR010730">
    <property type="entry name" value="HET"/>
</dbReference>
<organism evidence="2 3">
    <name type="scientific">Zopfia rhizophila CBS 207.26</name>
    <dbReference type="NCBI Taxonomy" id="1314779"/>
    <lineage>
        <taxon>Eukaryota</taxon>
        <taxon>Fungi</taxon>
        <taxon>Dikarya</taxon>
        <taxon>Ascomycota</taxon>
        <taxon>Pezizomycotina</taxon>
        <taxon>Dothideomycetes</taxon>
        <taxon>Dothideomycetes incertae sedis</taxon>
        <taxon>Zopfiaceae</taxon>
        <taxon>Zopfia</taxon>
    </lineage>
</organism>
<accession>A0A6A6ECI3</accession>
<name>A0A6A6ECI3_9PEZI</name>
<dbReference type="InterPro" id="IPR052895">
    <property type="entry name" value="HetReg/Transcr_Mod"/>
</dbReference>
<evidence type="ECO:0000313" key="3">
    <source>
        <dbReference type="Proteomes" id="UP000800200"/>
    </source>
</evidence>
<dbReference type="AlphaFoldDB" id="A0A6A6ECI3"/>
<feature type="domain" description="Heterokaryon incompatibility" evidence="1">
    <location>
        <begin position="54"/>
        <end position="199"/>
    </location>
</feature>
<dbReference type="OrthoDB" id="2157530at2759"/>
<evidence type="ECO:0000259" key="1">
    <source>
        <dbReference type="Pfam" id="PF06985"/>
    </source>
</evidence>
<dbReference type="PANTHER" id="PTHR24148">
    <property type="entry name" value="ANKYRIN REPEAT DOMAIN-CONTAINING PROTEIN 39 HOMOLOG-RELATED"/>
    <property type="match status" value="1"/>
</dbReference>
<dbReference type="PANTHER" id="PTHR24148:SF80">
    <property type="entry name" value="HETEROKARYON INCOMPATIBILITY DOMAIN-CONTAINING PROTEIN"/>
    <property type="match status" value="1"/>
</dbReference>
<reference evidence="2" key="1">
    <citation type="journal article" date="2020" name="Stud. Mycol.">
        <title>101 Dothideomycetes genomes: a test case for predicting lifestyles and emergence of pathogens.</title>
        <authorList>
            <person name="Haridas S."/>
            <person name="Albert R."/>
            <person name="Binder M."/>
            <person name="Bloem J."/>
            <person name="Labutti K."/>
            <person name="Salamov A."/>
            <person name="Andreopoulos B."/>
            <person name="Baker S."/>
            <person name="Barry K."/>
            <person name="Bills G."/>
            <person name="Bluhm B."/>
            <person name="Cannon C."/>
            <person name="Castanera R."/>
            <person name="Culley D."/>
            <person name="Daum C."/>
            <person name="Ezra D."/>
            <person name="Gonzalez J."/>
            <person name="Henrissat B."/>
            <person name="Kuo A."/>
            <person name="Liang C."/>
            <person name="Lipzen A."/>
            <person name="Lutzoni F."/>
            <person name="Magnuson J."/>
            <person name="Mondo S."/>
            <person name="Nolan M."/>
            <person name="Ohm R."/>
            <person name="Pangilinan J."/>
            <person name="Park H.-J."/>
            <person name="Ramirez L."/>
            <person name="Alfaro M."/>
            <person name="Sun H."/>
            <person name="Tritt A."/>
            <person name="Yoshinaga Y."/>
            <person name="Zwiers L.-H."/>
            <person name="Turgeon B."/>
            <person name="Goodwin S."/>
            <person name="Spatafora J."/>
            <person name="Crous P."/>
            <person name="Grigoriev I."/>
        </authorList>
    </citation>
    <scope>NUCLEOTIDE SEQUENCE</scope>
    <source>
        <strain evidence="2">CBS 207.26</strain>
    </source>
</reference>
<protein>
    <recommendedName>
        <fullName evidence="1">Heterokaryon incompatibility domain-containing protein</fullName>
    </recommendedName>
</protein>
<gene>
    <name evidence="2" type="ORF">K469DRAFT_659772</name>
</gene>
<sequence>MFPIYKYQPLEIPESIRVLVLHPAQNLNDPLQCDLVHRHRRQIPLSLDSNTNYYEAVSYAWGDCIFSRDLICGGNQLIKITPNVDSMLRRLRRISKLRNLWVDSVSINQRDMDEKRVQVPLMGQIYHQASKVHVWLGDADQEVGKVFAFLRTLATVGNDNVTLQLIREILVNLWGNTSTEAVDLFLQRPWFQRRWILQEIAFSREAIVRCSTLKVSWEWLVNGLENLRLACEYGLELGNRAIISLHTMCNLHKDGGRILGLLWDFDSAKCSDPRDRLFAIYSLARDISYDKTEGLQQRKQKIHAPLDYNANEDDLYSAFATSCIDSGHFLEILRHVLAFG</sequence>
<evidence type="ECO:0000313" key="2">
    <source>
        <dbReference type="EMBL" id="KAF2188903.1"/>
    </source>
</evidence>
<keyword evidence="3" id="KW-1185">Reference proteome</keyword>
<feature type="non-terminal residue" evidence="2">
    <location>
        <position position="340"/>
    </location>
</feature>
<dbReference type="EMBL" id="ML994622">
    <property type="protein sequence ID" value="KAF2188903.1"/>
    <property type="molecule type" value="Genomic_DNA"/>
</dbReference>